<dbReference type="InterPro" id="IPR000415">
    <property type="entry name" value="Nitroreductase-like"/>
</dbReference>
<feature type="compositionally biased region" description="Polar residues" evidence="1">
    <location>
        <begin position="67"/>
        <end position="79"/>
    </location>
</feature>
<name>A0A7S2UFB1_9STRA</name>
<dbReference type="PANTHER" id="PTHR43543:SF1">
    <property type="entry name" value="MALONIC SEMIALDEHYDE REDUCTASE RUTE-RELATED"/>
    <property type="match status" value="1"/>
</dbReference>
<keyword evidence="2" id="KW-0732">Signal</keyword>
<feature type="region of interest" description="Disordered" evidence="1">
    <location>
        <begin position="54"/>
        <end position="99"/>
    </location>
</feature>
<evidence type="ECO:0000256" key="1">
    <source>
        <dbReference type="SAM" id="MobiDB-lite"/>
    </source>
</evidence>
<dbReference type="EMBL" id="HBHQ01014629">
    <property type="protein sequence ID" value="CAD9817936.1"/>
    <property type="molecule type" value="Transcribed_RNA"/>
</dbReference>
<feature type="chain" id="PRO_5031009704" description="Nitroreductase domain-containing protein" evidence="2">
    <location>
        <begin position="31"/>
        <end position="397"/>
    </location>
</feature>
<dbReference type="InterPro" id="IPR050461">
    <property type="entry name" value="Nitroreductase_HadB/RutE"/>
</dbReference>
<dbReference type="SUPFAM" id="SSF55469">
    <property type="entry name" value="FMN-dependent nitroreductase-like"/>
    <property type="match status" value="1"/>
</dbReference>
<dbReference type="Pfam" id="PF00881">
    <property type="entry name" value="Nitroreductase"/>
    <property type="match status" value="2"/>
</dbReference>
<gene>
    <name evidence="4" type="ORF">ASEP1449_LOCUS9768</name>
</gene>
<proteinExistence type="predicted"/>
<evidence type="ECO:0000259" key="3">
    <source>
        <dbReference type="Pfam" id="PF00881"/>
    </source>
</evidence>
<dbReference type="InterPro" id="IPR029479">
    <property type="entry name" value="Nitroreductase"/>
</dbReference>
<protein>
    <recommendedName>
        <fullName evidence="3">Nitroreductase domain-containing protein</fullName>
    </recommendedName>
</protein>
<dbReference type="GO" id="GO:0016491">
    <property type="term" value="F:oxidoreductase activity"/>
    <property type="evidence" value="ECO:0007669"/>
    <property type="project" value="InterPro"/>
</dbReference>
<sequence>MVSDFIRVTHPYRFILVLWLSANTLQETHAFLPVLVRTKTVLWNHNLAAVAGGAIPTPGNDALENPFDSNSPNSINESGDNVKMDRAATSSSSQQTPVETSVDAAIMGRYACTRFRRNEAAIAPTTTQGNDSSISTIDTTATVSDPQVVKEAMHCLEMARRAPSGFNAQPYKFILVHSKEKKEALSKYCLGRNANRILDSECTLVCLADKQVGKTLSYYANTILGQNKKSSSTFSKWMVRKTQGLILLFSSGWPIPQFLGIPISFGIRLGVAMVSVLTGRRILVPSLSSAETWSTKNTMLVAMSYMLGCSSRGLATCPMEGYNAGGIRKALGIPRRYAIPLIISTGHDYHIAAAKTNDEPDDVGMSHGSQGRGATTRYPSHEVVFANSFGEAMQSSM</sequence>
<evidence type="ECO:0000313" key="4">
    <source>
        <dbReference type="EMBL" id="CAD9817936.1"/>
    </source>
</evidence>
<feature type="domain" description="Nitroreductase" evidence="3">
    <location>
        <begin position="153"/>
        <end position="193"/>
    </location>
</feature>
<dbReference type="Gene3D" id="3.40.109.10">
    <property type="entry name" value="NADH Oxidase"/>
    <property type="match status" value="1"/>
</dbReference>
<organism evidence="4">
    <name type="scientific">Attheya septentrionalis</name>
    <dbReference type="NCBI Taxonomy" id="420275"/>
    <lineage>
        <taxon>Eukaryota</taxon>
        <taxon>Sar</taxon>
        <taxon>Stramenopiles</taxon>
        <taxon>Ochrophyta</taxon>
        <taxon>Bacillariophyta</taxon>
        <taxon>Coscinodiscophyceae</taxon>
        <taxon>Chaetocerotophycidae</taxon>
        <taxon>Chaetocerotales</taxon>
        <taxon>Attheyaceae</taxon>
        <taxon>Attheya</taxon>
    </lineage>
</organism>
<feature type="signal peptide" evidence="2">
    <location>
        <begin position="1"/>
        <end position="30"/>
    </location>
</feature>
<reference evidence="4" key="1">
    <citation type="submission" date="2021-01" db="EMBL/GenBank/DDBJ databases">
        <authorList>
            <person name="Corre E."/>
            <person name="Pelletier E."/>
            <person name="Niang G."/>
            <person name="Scheremetjew M."/>
            <person name="Finn R."/>
            <person name="Kale V."/>
            <person name="Holt S."/>
            <person name="Cochrane G."/>
            <person name="Meng A."/>
            <person name="Brown T."/>
            <person name="Cohen L."/>
        </authorList>
    </citation>
    <scope>NUCLEOTIDE SEQUENCE</scope>
    <source>
        <strain evidence="4">CCMP2084</strain>
    </source>
</reference>
<dbReference type="AlphaFoldDB" id="A0A7S2UFB1"/>
<accession>A0A7S2UFB1</accession>
<dbReference type="PANTHER" id="PTHR43543">
    <property type="entry name" value="MALONIC SEMIALDEHYDE REDUCTASE RUTE-RELATED"/>
    <property type="match status" value="1"/>
</dbReference>
<feature type="domain" description="Nitroreductase" evidence="3">
    <location>
        <begin position="289"/>
        <end position="347"/>
    </location>
</feature>
<feature type="compositionally biased region" description="Polar residues" evidence="1">
    <location>
        <begin position="88"/>
        <end position="99"/>
    </location>
</feature>
<evidence type="ECO:0000256" key="2">
    <source>
        <dbReference type="SAM" id="SignalP"/>
    </source>
</evidence>